<dbReference type="InterPro" id="IPR006597">
    <property type="entry name" value="Sel1-like"/>
</dbReference>
<sequence length="209" mass="23896">MMTCCSKTVCKGCDHANNLREVTMMLKSTCPFCREPTPSTDEQCDKQMMERIAVNDPVAMRLWGREQYKKGNYQSAFEYYTKAAELGDVDAHFRLAFLYHHEHGVEKDYGKFVHHLEEAAIGGHPGTRCRLGYIERISDRTERAVKHFIIAATQGDDYSIKLLMDVFKNGMVKKEDLAAALRAHQAAVDATKSPQREVAEEFYRNRPVL</sequence>
<dbReference type="InterPro" id="IPR011990">
    <property type="entry name" value="TPR-like_helical_dom_sf"/>
</dbReference>
<gene>
    <name evidence="1" type="ORF">QTG54_006043</name>
</gene>
<dbReference type="Proteomes" id="UP001224775">
    <property type="component" value="Unassembled WGS sequence"/>
</dbReference>
<dbReference type="InterPro" id="IPR052748">
    <property type="entry name" value="ISR_Activator"/>
</dbReference>
<organism evidence="1 2">
    <name type="scientific">Skeletonema marinoi</name>
    <dbReference type="NCBI Taxonomy" id="267567"/>
    <lineage>
        <taxon>Eukaryota</taxon>
        <taxon>Sar</taxon>
        <taxon>Stramenopiles</taxon>
        <taxon>Ochrophyta</taxon>
        <taxon>Bacillariophyta</taxon>
        <taxon>Coscinodiscophyceae</taxon>
        <taxon>Thalassiosirophycidae</taxon>
        <taxon>Thalassiosirales</taxon>
        <taxon>Skeletonemataceae</taxon>
        <taxon>Skeletonema</taxon>
        <taxon>Skeletonema marinoi-dohrnii complex</taxon>
    </lineage>
</organism>
<proteinExistence type="predicted"/>
<name>A0AAD8YDF3_9STRA</name>
<evidence type="ECO:0000313" key="2">
    <source>
        <dbReference type="Proteomes" id="UP001224775"/>
    </source>
</evidence>
<comment type="caution">
    <text evidence="1">The sequence shown here is derived from an EMBL/GenBank/DDBJ whole genome shotgun (WGS) entry which is preliminary data.</text>
</comment>
<dbReference type="Pfam" id="PF08238">
    <property type="entry name" value="Sel1"/>
    <property type="match status" value="3"/>
</dbReference>
<keyword evidence="2" id="KW-1185">Reference proteome</keyword>
<accession>A0AAD8YDF3</accession>
<protein>
    <submittedName>
        <fullName evidence="1">Sel1-like repeat family protein</fullName>
    </submittedName>
</protein>
<dbReference type="SMART" id="SM00671">
    <property type="entry name" value="SEL1"/>
    <property type="match status" value="2"/>
</dbReference>
<dbReference type="SUPFAM" id="SSF81901">
    <property type="entry name" value="HCP-like"/>
    <property type="match status" value="1"/>
</dbReference>
<dbReference type="EMBL" id="JATAAI010000009">
    <property type="protein sequence ID" value="KAK1743422.1"/>
    <property type="molecule type" value="Genomic_DNA"/>
</dbReference>
<dbReference type="Gene3D" id="1.25.40.10">
    <property type="entry name" value="Tetratricopeptide repeat domain"/>
    <property type="match status" value="1"/>
</dbReference>
<dbReference type="PANTHER" id="PTHR45011:SF1">
    <property type="entry name" value="DAP3-BINDING CELL DEATH ENHANCER 1"/>
    <property type="match status" value="1"/>
</dbReference>
<dbReference type="PANTHER" id="PTHR45011">
    <property type="entry name" value="DAP3-BINDING CELL DEATH ENHANCER 1"/>
    <property type="match status" value="1"/>
</dbReference>
<reference evidence="1" key="1">
    <citation type="submission" date="2023-06" db="EMBL/GenBank/DDBJ databases">
        <title>Survivors Of The Sea: Transcriptome response of Skeletonema marinoi to long-term dormancy.</title>
        <authorList>
            <person name="Pinder M.I.M."/>
            <person name="Kourtchenko O."/>
            <person name="Robertson E.K."/>
            <person name="Larsson T."/>
            <person name="Maumus F."/>
            <person name="Osuna-Cruz C.M."/>
            <person name="Vancaester E."/>
            <person name="Stenow R."/>
            <person name="Vandepoele K."/>
            <person name="Ploug H."/>
            <person name="Bruchert V."/>
            <person name="Godhe A."/>
            <person name="Topel M."/>
        </authorList>
    </citation>
    <scope>NUCLEOTIDE SEQUENCE</scope>
    <source>
        <strain evidence="1">R05AC</strain>
    </source>
</reference>
<dbReference type="AlphaFoldDB" id="A0AAD8YDF3"/>
<evidence type="ECO:0000313" key="1">
    <source>
        <dbReference type="EMBL" id="KAK1743422.1"/>
    </source>
</evidence>